<evidence type="ECO:0000313" key="8">
    <source>
        <dbReference type="Proteomes" id="UP000326396"/>
    </source>
</evidence>
<dbReference type="Gene3D" id="3.60.20.10">
    <property type="entry name" value="Glutamine Phosphoribosylpyrophosphate, subunit 1, domain 1"/>
    <property type="match status" value="1"/>
</dbReference>
<feature type="compositionally biased region" description="Low complexity" evidence="5">
    <location>
        <begin position="35"/>
        <end position="56"/>
    </location>
</feature>
<evidence type="ECO:0000259" key="6">
    <source>
        <dbReference type="SMART" id="SM00948"/>
    </source>
</evidence>
<proteinExistence type="inferred from homology"/>
<sequence length="699" mass="75803">MALENLNSTQIYHKIGTNPIPSAPPLPLSTNPNKSSLSNTDQPPSSSSSSSPSSLSRYPTVDPNDLDDISSESSEKSIISVPGALLHLIDKHYSVELSMGYFSIRQLRQGNTVVALLASVGDEIQWPISRDVACVKLDHTHYFFSFHAPKEHENDDDMLNYGLTFASKGQEGLLKELDGLLNMYSTFSVHKVEENKGALDLTITEGMSPSDLKSDSKKREMERSCRAYWTTLAPNVEDYSGTAAKLIAVGSGRLVKGILWCGDVTVDRLKWGNEVLKMKIGPGSDRSVSPKTLKNLRRVNKVTKMTEKVAGGVLSGVLKITGYFSTSVANSKLGKKFFKFVPGEMALATLDGFSKVCDAFEVSGRNVMSTSSTVTTDLVTYKYGEETAKATNEGLDAAGHAIGAAWTVFKIRTAVNPRSVIAPSVLSKAGLRNATEEMKAKAIKDMKPKDSPKKSRAITVFSPDGHLFQVEYALEAVRKGNAAVGVRGTDNIVLGVEKKSTVKLQDSRSVRKIVSLDDHIALACAGLKADARVLINRARIECQSHRLTVEDPVTVEYITRYIAGLQQKYTQSGGVRPFGLSTLIVGFDPYTGVPSLYQTDPSGTFSAWKANATGRNSNSMREFLEKNYKETSGQETIKLAIRALLEVVESGGKNIEVAVMTKEGLRQLDEAEIDAIVAEIEAEKAAAEAAKKAPAAKET</sequence>
<dbReference type="InterPro" id="IPR045036">
    <property type="entry name" value="Spartin-like"/>
</dbReference>
<comment type="caution">
    <text evidence="7">The sequence shown here is derived from an EMBL/GenBank/DDBJ whole genome shotgun (WGS) entry which is preliminary data.</text>
</comment>
<dbReference type="PANTHER" id="PTHR21068:SF43">
    <property type="entry name" value="SPARTIN"/>
    <property type="match status" value="1"/>
</dbReference>
<accession>A0A5N6NH20</accession>
<dbReference type="InterPro" id="IPR001353">
    <property type="entry name" value="Proteasome_sua/b"/>
</dbReference>
<dbReference type="SMART" id="SM00948">
    <property type="entry name" value="Proteasome_A_N"/>
    <property type="match status" value="1"/>
</dbReference>
<dbReference type="EMBL" id="SZYD01000012">
    <property type="protein sequence ID" value="KAD4586543.1"/>
    <property type="molecule type" value="Genomic_DNA"/>
</dbReference>
<dbReference type="Proteomes" id="UP000326396">
    <property type="component" value="Linkage Group LG2"/>
</dbReference>
<keyword evidence="2" id="KW-0963">Cytoplasm</keyword>
<comment type="similarity">
    <text evidence="4">Belongs to the peptidase T1A family.</text>
</comment>
<dbReference type="GO" id="GO:0006511">
    <property type="term" value="P:ubiquitin-dependent protein catabolic process"/>
    <property type="evidence" value="ECO:0007669"/>
    <property type="project" value="InterPro"/>
</dbReference>
<dbReference type="Pfam" id="PF06911">
    <property type="entry name" value="Senescence"/>
    <property type="match status" value="1"/>
</dbReference>
<protein>
    <recommendedName>
        <fullName evidence="6">Proteasome alpha-type subunits domain-containing protein</fullName>
    </recommendedName>
</protein>
<evidence type="ECO:0000256" key="4">
    <source>
        <dbReference type="PROSITE-ProRule" id="PRU00808"/>
    </source>
</evidence>
<feature type="domain" description="Proteasome alpha-type subunits" evidence="6">
    <location>
        <begin position="454"/>
        <end position="476"/>
    </location>
</feature>
<evidence type="ECO:0000313" key="7">
    <source>
        <dbReference type="EMBL" id="KAD4586543.1"/>
    </source>
</evidence>
<feature type="region of interest" description="Disordered" evidence="5">
    <location>
        <begin position="14"/>
        <end position="71"/>
    </location>
</feature>
<dbReference type="SUPFAM" id="SSF56235">
    <property type="entry name" value="N-terminal nucleophile aminohydrolases (Ntn hydrolases)"/>
    <property type="match status" value="1"/>
</dbReference>
<dbReference type="GO" id="GO:0005737">
    <property type="term" value="C:cytoplasm"/>
    <property type="evidence" value="ECO:0007669"/>
    <property type="project" value="UniProtKB-SubCell"/>
</dbReference>
<evidence type="ECO:0000256" key="5">
    <source>
        <dbReference type="SAM" id="MobiDB-lite"/>
    </source>
</evidence>
<dbReference type="CDD" id="cd03755">
    <property type="entry name" value="proteasome_alpha_type_7"/>
    <property type="match status" value="1"/>
</dbReference>
<dbReference type="Pfam" id="PF00227">
    <property type="entry name" value="Proteasome"/>
    <property type="match status" value="1"/>
</dbReference>
<dbReference type="PANTHER" id="PTHR21068">
    <property type="entry name" value="SPARTIN"/>
    <property type="match status" value="1"/>
</dbReference>
<evidence type="ECO:0000256" key="1">
    <source>
        <dbReference type="ARBA" id="ARBA00004496"/>
    </source>
</evidence>
<gene>
    <name evidence="7" type="ORF">E3N88_24144</name>
</gene>
<dbReference type="InterPro" id="IPR000426">
    <property type="entry name" value="Proteasome_asu_N"/>
</dbReference>
<dbReference type="AlphaFoldDB" id="A0A5N6NH20"/>
<dbReference type="InterPro" id="IPR023332">
    <property type="entry name" value="Proteasome_alpha-type"/>
</dbReference>
<dbReference type="InterPro" id="IPR029055">
    <property type="entry name" value="Ntn_hydrolases_N"/>
</dbReference>
<dbReference type="PROSITE" id="PS51475">
    <property type="entry name" value="PROTEASOME_ALPHA_2"/>
    <property type="match status" value="1"/>
</dbReference>
<dbReference type="FunFam" id="3.60.20.10:FF:000004">
    <property type="entry name" value="Proteasome subunit alpha type-4"/>
    <property type="match status" value="1"/>
</dbReference>
<reference evidence="7 8" key="1">
    <citation type="submission" date="2019-05" db="EMBL/GenBank/DDBJ databases">
        <title>Mikania micrantha, genome provides insights into the molecular mechanism of rapid growth.</title>
        <authorList>
            <person name="Liu B."/>
        </authorList>
    </citation>
    <scope>NUCLEOTIDE SEQUENCE [LARGE SCALE GENOMIC DNA]</scope>
    <source>
        <strain evidence="7">NLD-2019</strain>
        <tissue evidence="7">Leaf</tissue>
    </source>
</reference>
<evidence type="ECO:0000256" key="3">
    <source>
        <dbReference type="ARBA" id="ARBA00022942"/>
    </source>
</evidence>
<organism evidence="7 8">
    <name type="scientific">Mikania micrantha</name>
    <name type="common">bitter vine</name>
    <dbReference type="NCBI Taxonomy" id="192012"/>
    <lineage>
        <taxon>Eukaryota</taxon>
        <taxon>Viridiplantae</taxon>
        <taxon>Streptophyta</taxon>
        <taxon>Embryophyta</taxon>
        <taxon>Tracheophyta</taxon>
        <taxon>Spermatophyta</taxon>
        <taxon>Magnoliopsida</taxon>
        <taxon>eudicotyledons</taxon>
        <taxon>Gunneridae</taxon>
        <taxon>Pentapetalae</taxon>
        <taxon>asterids</taxon>
        <taxon>campanulids</taxon>
        <taxon>Asterales</taxon>
        <taxon>Asteraceae</taxon>
        <taxon>Asteroideae</taxon>
        <taxon>Heliantheae alliance</taxon>
        <taxon>Eupatorieae</taxon>
        <taxon>Mikania</taxon>
    </lineage>
</organism>
<dbReference type="GO" id="GO:0019773">
    <property type="term" value="C:proteasome core complex, alpha-subunit complex"/>
    <property type="evidence" value="ECO:0007669"/>
    <property type="project" value="UniProtKB-UniRule"/>
</dbReference>
<keyword evidence="3 4" id="KW-0647">Proteasome</keyword>
<name>A0A5N6NH20_9ASTR</name>
<dbReference type="GO" id="GO:0005886">
    <property type="term" value="C:plasma membrane"/>
    <property type="evidence" value="ECO:0007669"/>
    <property type="project" value="TreeGrafter"/>
</dbReference>
<dbReference type="Pfam" id="PF10584">
    <property type="entry name" value="Proteasome_A_N"/>
    <property type="match status" value="1"/>
</dbReference>
<keyword evidence="8" id="KW-1185">Reference proteome</keyword>
<evidence type="ECO:0000256" key="2">
    <source>
        <dbReference type="ARBA" id="ARBA00022490"/>
    </source>
</evidence>
<dbReference type="OrthoDB" id="20821at2759"/>
<comment type="subcellular location">
    <subcellularLocation>
        <location evidence="1">Cytoplasm</location>
    </subcellularLocation>
</comment>
<dbReference type="InterPro" id="IPR009686">
    <property type="entry name" value="Senescence/spartin_C"/>
</dbReference>
<dbReference type="NCBIfam" id="NF003075">
    <property type="entry name" value="PRK03996.1"/>
    <property type="match status" value="1"/>
</dbReference>